<keyword evidence="2" id="KW-0479">Metal-binding</keyword>
<dbReference type="PANTHER" id="PTHR43794:SF11">
    <property type="entry name" value="AMIDOHYDROLASE-RELATED DOMAIN-CONTAINING PROTEIN"/>
    <property type="match status" value="1"/>
</dbReference>
<accession>A0A2T5FZF6</accession>
<evidence type="ECO:0000256" key="2">
    <source>
        <dbReference type="ARBA" id="ARBA00022723"/>
    </source>
</evidence>
<dbReference type="Gene3D" id="2.30.40.10">
    <property type="entry name" value="Urease, subunit C, domain 1"/>
    <property type="match status" value="1"/>
</dbReference>
<dbReference type="InterPro" id="IPR006680">
    <property type="entry name" value="Amidohydro-rel"/>
</dbReference>
<dbReference type="InterPro" id="IPR050287">
    <property type="entry name" value="MTA/SAH_deaminase"/>
</dbReference>
<dbReference type="SUPFAM" id="SSF51338">
    <property type="entry name" value="Composite domain of metallo-dependent hydrolases"/>
    <property type="match status" value="1"/>
</dbReference>
<dbReference type="RefSeq" id="WP_107966950.1">
    <property type="nucleotide sequence ID" value="NZ_NWBU01000005.1"/>
</dbReference>
<dbReference type="Pfam" id="PF01979">
    <property type="entry name" value="Amidohydro_1"/>
    <property type="match status" value="1"/>
</dbReference>
<dbReference type="GO" id="GO:0016814">
    <property type="term" value="F:hydrolase activity, acting on carbon-nitrogen (but not peptide) bonds, in cyclic amidines"/>
    <property type="evidence" value="ECO:0007669"/>
    <property type="project" value="UniProtKB-ARBA"/>
</dbReference>
<dbReference type="InterPro" id="IPR011059">
    <property type="entry name" value="Metal-dep_hydrolase_composite"/>
</dbReference>
<evidence type="ECO:0000259" key="5">
    <source>
        <dbReference type="Pfam" id="PF01979"/>
    </source>
</evidence>
<keyword evidence="4" id="KW-0862">Zinc</keyword>
<dbReference type="CDD" id="cd01298">
    <property type="entry name" value="ATZ_TRZ_like"/>
    <property type="match status" value="1"/>
</dbReference>
<evidence type="ECO:0000313" key="7">
    <source>
        <dbReference type="Proteomes" id="UP000244162"/>
    </source>
</evidence>
<dbReference type="NCBIfam" id="NF006055">
    <property type="entry name" value="PRK08203.1"/>
    <property type="match status" value="1"/>
</dbReference>
<comment type="caution">
    <text evidence="6">The sequence shown here is derived from an EMBL/GenBank/DDBJ whole genome shotgun (WGS) entry which is preliminary data.</text>
</comment>
<evidence type="ECO:0000313" key="6">
    <source>
        <dbReference type="EMBL" id="PTQ12086.1"/>
    </source>
</evidence>
<dbReference type="Proteomes" id="UP000244162">
    <property type="component" value="Unassembled WGS sequence"/>
</dbReference>
<dbReference type="GO" id="GO:0019239">
    <property type="term" value="F:deaminase activity"/>
    <property type="evidence" value="ECO:0007669"/>
    <property type="project" value="UniProtKB-ARBA"/>
</dbReference>
<organism evidence="6 7">
    <name type="scientific">Sphingomonas oleivorans</name>
    <dbReference type="NCBI Taxonomy" id="1735121"/>
    <lineage>
        <taxon>Bacteria</taxon>
        <taxon>Pseudomonadati</taxon>
        <taxon>Pseudomonadota</taxon>
        <taxon>Alphaproteobacteria</taxon>
        <taxon>Sphingomonadales</taxon>
        <taxon>Sphingomonadaceae</taxon>
        <taxon>Sphingomonas</taxon>
    </lineage>
</organism>
<gene>
    <name evidence="6" type="ORF">CLG96_05830</name>
</gene>
<protein>
    <submittedName>
        <fullName evidence="6">8-oxoguanine deaminase</fullName>
    </submittedName>
</protein>
<dbReference type="EMBL" id="NWBU01000005">
    <property type="protein sequence ID" value="PTQ12086.1"/>
    <property type="molecule type" value="Genomic_DNA"/>
</dbReference>
<dbReference type="InterPro" id="IPR032466">
    <property type="entry name" value="Metal_Hydrolase"/>
</dbReference>
<proteinExistence type="inferred from homology"/>
<reference evidence="6 7" key="1">
    <citation type="submission" date="2017-09" db="EMBL/GenBank/DDBJ databases">
        <title>Sphingomonas panjinensis sp.nov., isolated from oil-contaminated soil.</title>
        <authorList>
            <person name="Wang L."/>
            <person name="Chen L."/>
        </authorList>
    </citation>
    <scope>NUCLEOTIDE SEQUENCE [LARGE SCALE GENOMIC DNA]</scope>
    <source>
        <strain evidence="6 7">FW-11</strain>
    </source>
</reference>
<evidence type="ECO:0000256" key="1">
    <source>
        <dbReference type="ARBA" id="ARBA00006745"/>
    </source>
</evidence>
<evidence type="ECO:0000256" key="3">
    <source>
        <dbReference type="ARBA" id="ARBA00022801"/>
    </source>
</evidence>
<evidence type="ECO:0000256" key="4">
    <source>
        <dbReference type="ARBA" id="ARBA00022833"/>
    </source>
</evidence>
<sequence length="445" mass="48320">MRLWLKNPLAILGPDCAGGLVVDGDVIAELVPAGATPAGPVDEVMDASAHVILPGLVNTHHHFYQNMTRAHPAAINKPLFGWLQALYPIWARITPEALELATEMAMIELMLSGVTTTSDHHYLFPAGMEEAIDIQVEVARRLGMRVTLTRGSMSLSVEDGGLPPRSVVQRDEAILADCERLIARFHERGPGAFVQIALAPCSPFSVTPQLMRESAALAARHGCRLHTHLAETEDENDFCLHSFGRRPLDHLEEVGWLGEQTWLAHGIHFDPSEIERLGRSKVAVCHCPTSNMLLASGQCHTLALEAAGSPVGLGVDGSASNDAGNGIEAVRHALLLNRLRYGADRMTHLDALRWATHGSARCLGRDDIGRLRAGAAADLALFRVDEDLAMSGAHDPLAALVLCGATRADRLMVGGRWLVRDRMPVGIDLASLRDRHHRLARRLYG</sequence>
<dbReference type="AlphaFoldDB" id="A0A2T5FZF6"/>
<dbReference type="Gene3D" id="3.20.20.140">
    <property type="entry name" value="Metal-dependent hydrolases"/>
    <property type="match status" value="1"/>
</dbReference>
<name>A0A2T5FZF6_9SPHN</name>
<dbReference type="FunFam" id="3.20.20.140:FF:000014">
    <property type="entry name" value="5-methylthioadenosine/S-adenosylhomocysteine deaminase"/>
    <property type="match status" value="1"/>
</dbReference>
<keyword evidence="7" id="KW-1185">Reference proteome</keyword>
<keyword evidence="3" id="KW-0378">Hydrolase</keyword>
<feature type="domain" description="Amidohydrolase-related" evidence="5">
    <location>
        <begin position="51"/>
        <end position="403"/>
    </location>
</feature>
<dbReference type="PANTHER" id="PTHR43794">
    <property type="entry name" value="AMINOHYDROLASE SSNA-RELATED"/>
    <property type="match status" value="1"/>
</dbReference>
<dbReference type="GO" id="GO:0046872">
    <property type="term" value="F:metal ion binding"/>
    <property type="evidence" value="ECO:0007669"/>
    <property type="project" value="UniProtKB-KW"/>
</dbReference>
<dbReference type="SUPFAM" id="SSF51556">
    <property type="entry name" value="Metallo-dependent hydrolases"/>
    <property type="match status" value="1"/>
</dbReference>
<comment type="similarity">
    <text evidence="1">Belongs to the metallo-dependent hydrolases superfamily. ATZ/TRZ family.</text>
</comment>
<dbReference type="OrthoDB" id="9796020at2"/>